<evidence type="ECO:0000313" key="1">
    <source>
        <dbReference type="EMBL" id="WXB94715.1"/>
    </source>
</evidence>
<sequence>MLHAIVLEINQGKKRSKFDSLELLEDTQGDFLVTIDLEKYHEFTFNFMNYSSDFQLELKGYATDVFQLKTAIDLLVQK</sequence>
<dbReference type="Proteomes" id="UP001387364">
    <property type="component" value="Chromosome"/>
</dbReference>
<protein>
    <submittedName>
        <fullName evidence="1">Uncharacterized protein</fullName>
    </submittedName>
</protein>
<organism evidence="1 2">
    <name type="scientific">Bacillus kandeliae</name>
    <dbReference type="NCBI Taxonomy" id="3129297"/>
    <lineage>
        <taxon>Bacteria</taxon>
        <taxon>Bacillati</taxon>
        <taxon>Bacillota</taxon>
        <taxon>Bacilli</taxon>
        <taxon>Bacillales</taxon>
        <taxon>Bacillaceae</taxon>
        <taxon>Bacillus</taxon>
    </lineage>
</organism>
<name>A0ABZ2NBR6_9BACI</name>
<accession>A0ABZ2NBR6</accession>
<evidence type="ECO:0000313" key="2">
    <source>
        <dbReference type="Proteomes" id="UP001387364"/>
    </source>
</evidence>
<dbReference type="RefSeq" id="WP_338754538.1">
    <property type="nucleotide sequence ID" value="NZ_CP147404.1"/>
</dbReference>
<keyword evidence="2" id="KW-1185">Reference proteome</keyword>
<dbReference type="EMBL" id="CP147404">
    <property type="protein sequence ID" value="WXB94715.1"/>
    <property type="molecule type" value="Genomic_DNA"/>
</dbReference>
<reference evidence="1 2" key="1">
    <citation type="submission" date="2024-02" db="EMBL/GenBank/DDBJ databases">
        <title>Seven novel Bacillus-like species.</title>
        <authorList>
            <person name="Liu G."/>
        </authorList>
    </citation>
    <scope>NUCLEOTIDE SEQUENCE [LARGE SCALE GENOMIC DNA]</scope>
    <source>
        <strain evidence="1 2">FJAT-52991</strain>
    </source>
</reference>
<gene>
    <name evidence="1" type="ORF">WDJ61_08845</name>
</gene>
<proteinExistence type="predicted"/>